<dbReference type="PANTHER" id="PTHR24243">
    <property type="entry name" value="G-PROTEIN COUPLED RECEPTOR"/>
    <property type="match status" value="1"/>
</dbReference>
<dbReference type="EMBL" id="CAJHNH020005490">
    <property type="protein sequence ID" value="CAG5132580.1"/>
    <property type="molecule type" value="Genomic_DNA"/>
</dbReference>
<dbReference type="GO" id="GO:0005886">
    <property type="term" value="C:plasma membrane"/>
    <property type="evidence" value="ECO:0007669"/>
    <property type="project" value="TreeGrafter"/>
</dbReference>
<dbReference type="SUPFAM" id="SSF81321">
    <property type="entry name" value="Family A G protein-coupled receptor-like"/>
    <property type="match status" value="1"/>
</dbReference>
<evidence type="ECO:0000256" key="5">
    <source>
        <dbReference type="ARBA" id="ARBA00023136"/>
    </source>
</evidence>
<evidence type="ECO:0000256" key="2">
    <source>
        <dbReference type="ARBA" id="ARBA00022692"/>
    </source>
</evidence>
<name>A0A8S3ZX15_9EUPU</name>
<comment type="caution">
    <text evidence="10">The sequence shown here is derived from an EMBL/GenBank/DDBJ whole genome shotgun (WGS) entry which is preliminary data.</text>
</comment>
<evidence type="ECO:0000256" key="4">
    <source>
        <dbReference type="ARBA" id="ARBA00023040"/>
    </source>
</evidence>
<dbReference type="OrthoDB" id="9990906at2759"/>
<keyword evidence="3 8" id="KW-1133">Transmembrane helix</keyword>
<keyword evidence="5 8" id="KW-0472">Membrane</keyword>
<evidence type="ECO:0000256" key="1">
    <source>
        <dbReference type="ARBA" id="ARBA00004141"/>
    </source>
</evidence>
<evidence type="ECO:0000256" key="3">
    <source>
        <dbReference type="ARBA" id="ARBA00022989"/>
    </source>
</evidence>
<dbReference type="Gene3D" id="1.20.1070.10">
    <property type="entry name" value="Rhodopsin 7-helix transmembrane proteins"/>
    <property type="match status" value="1"/>
</dbReference>
<dbReference type="InterPro" id="IPR017452">
    <property type="entry name" value="GPCR_Rhodpsn_7TM"/>
</dbReference>
<feature type="transmembrane region" description="Helical" evidence="8">
    <location>
        <begin position="133"/>
        <end position="154"/>
    </location>
</feature>
<evidence type="ECO:0000256" key="6">
    <source>
        <dbReference type="ARBA" id="ARBA00023170"/>
    </source>
</evidence>
<feature type="transmembrane region" description="Helical" evidence="8">
    <location>
        <begin position="80"/>
        <end position="101"/>
    </location>
</feature>
<evidence type="ECO:0000256" key="7">
    <source>
        <dbReference type="ARBA" id="ARBA00023224"/>
    </source>
</evidence>
<accession>A0A8S3ZX15</accession>
<evidence type="ECO:0000313" key="10">
    <source>
        <dbReference type="EMBL" id="CAG5132580.1"/>
    </source>
</evidence>
<sequence length="246" mass="28911">IHVAILALTDTVAIIVKVVYWQASGHFVQLTVPGCTFLMFIQQFSTVYANWVVVAMTTERFLAVWFPLRVGRMYTRRKAILTLASLACITAAVYFFFFWSWTEYYEEGYGYWCEMKHGYTIFITESFYWIDGVYYAILPCLLILVGNTLIITNIKRATKIQRHLTNSFDQGGRKTRDQRQITVMLVVVSVIFLLLIMPSAIFYIIKPSWNYQQHSYEHVKYLFTTRFIHVLADANHAVNFYLYFLR</sequence>
<feature type="non-terminal residue" evidence="10">
    <location>
        <position position="1"/>
    </location>
</feature>
<dbReference type="AlphaFoldDB" id="A0A8S3ZX15"/>
<evidence type="ECO:0000313" key="11">
    <source>
        <dbReference type="Proteomes" id="UP000678393"/>
    </source>
</evidence>
<dbReference type="PROSITE" id="PS00237">
    <property type="entry name" value="G_PROTEIN_RECEP_F1_1"/>
    <property type="match status" value="1"/>
</dbReference>
<comment type="subcellular location">
    <subcellularLocation>
        <location evidence="1">Membrane</location>
        <topology evidence="1">Multi-pass membrane protein</topology>
    </subcellularLocation>
</comment>
<proteinExistence type="predicted"/>
<evidence type="ECO:0000259" key="9">
    <source>
        <dbReference type="PROSITE" id="PS50262"/>
    </source>
</evidence>
<evidence type="ECO:0000256" key="8">
    <source>
        <dbReference type="SAM" id="Phobius"/>
    </source>
</evidence>
<keyword evidence="4" id="KW-0297">G-protein coupled receptor</keyword>
<feature type="domain" description="G-protein coupled receptors family 1 profile" evidence="9">
    <location>
        <begin position="1"/>
        <end position="243"/>
    </location>
</feature>
<dbReference type="PANTHER" id="PTHR24243:SF230">
    <property type="entry name" value="G-PROTEIN COUPLED RECEPTORS FAMILY 1 PROFILE DOMAIN-CONTAINING PROTEIN"/>
    <property type="match status" value="1"/>
</dbReference>
<reference evidence="10" key="1">
    <citation type="submission" date="2021-04" db="EMBL/GenBank/DDBJ databases">
        <authorList>
            <consortium name="Molecular Ecology Group"/>
        </authorList>
    </citation>
    <scope>NUCLEOTIDE SEQUENCE</scope>
</reference>
<keyword evidence="11" id="KW-1185">Reference proteome</keyword>
<dbReference type="Pfam" id="PF00001">
    <property type="entry name" value="7tm_1"/>
    <property type="match status" value="1"/>
</dbReference>
<feature type="transmembrane region" description="Helical" evidence="8">
    <location>
        <begin position="48"/>
        <end position="68"/>
    </location>
</feature>
<dbReference type="GO" id="GO:0004930">
    <property type="term" value="F:G protein-coupled receptor activity"/>
    <property type="evidence" value="ECO:0007669"/>
    <property type="project" value="UniProtKB-KW"/>
</dbReference>
<keyword evidence="6" id="KW-0675">Receptor</keyword>
<gene>
    <name evidence="10" type="ORF">CUNI_LOCUS18138</name>
</gene>
<dbReference type="InterPro" id="IPR000276">
    <property type="entry name" value="GPCR_Rhodpsn"/>
</dbReference>
<keyword evidence="2 8" id="KW-0812">Transmembrane</keyword>
<dbReference type="Proteomes" id="UP000678393">
    <property type="component" value="Unassembled WGS sequence"/>
</dbReference>
<dbReference type="PROSITE" id="PS50262">
    <property type="entry name" value="G_PROTEIN_RECEP_F1_2"/>
    <property type="match status" value="1"/>
</dbReference>
<organism evidence="10 11">
    <name type="scientific">Candidula unifasciata</name>
    <dbReference type="NCBI Taxonomy" id="100452"/>
    <lineage>
        <taxon>Eukaryota</taxon>
        <taxon>Metazoa</taxon>
        <taxon>Spiralia</taxon>
        <taxon>Lophotrochozoa</taxon>
        <taxon>Mollusca</taxon>
        <taxon>Gastropoda</taxon>
        <taxon>Heterobranchia</taxon>
        <taxon>Euthyneura</taxon>
        <taxon>Panpulmonata</taxon>
        <taxon>Eupulmonata</taxon>
        <taxon>Stylommatophora</taxon>
        <taxon>Helicina</taxon>
        <taxon>Helicoidea</taxon>
        <taxon>Geomitridae</taxon>
        <taxon>Candidula</taxon>
    </lineage>
</organism>
<feature type="transmembrane region" description="Helical" evidence="8">
    <location>
        <begin position="183"/>
        <end position="205"/>
    </location>
</feature>
<keyword evidence="7" id="KW-0807">Transducer</keyword>
<protein>
    <recommendedName>
        <fullName evidence="9">G-protein coupled receptors family 1 profile domain-containing protein</fullName>
    </recommendedName>
</protein>